<dbReference type="Proteomes" id="UP001212841">
    <property type="component" value="Unassembled WGS sequence"/>
</dbReference>
<keyword evidence="2" id="KW-0472">Membrane</keyword>
<dbReference type="EMBL" id="JADGJD010000659">
    <property type="protein sequence ID" value="KAJ3049334.1"/>
    <property type="molecule type" value="Genomic_DNA"/>
</dbReference>
<evidence type="ECO:0000256" key="1">
    <source>
        <dbReference type="SAM" id="MobiDB-lite"/>
    </source>
</evidence>
<feature type="transmembrane region" description="Helical" evidence="2">
    <location>
        <begin position="269"/>
        <end position="292"/>
    </location>
</feature>
<feature type="region of interest" description="Disordered" evidence="1">
    <location>
        <begin position="1"/>
        <end position="68"/>
    </location>
</feature>
<reference evidence="3" key="1">
    <citation type="submission" date="2020-05" db="EMBL/GenBank/DDBJ databases">
        <title>Phylogenomic resolution of chytrid fungi.</title>
        <authorList>
            <person name="Stajich J.E."/>
            <person name="Amses K."/>
            <person name="Simmons R."/>
            <person name="Seto K."/>
            <person name="Myers J."/>
            <person name="Bonds A."/>
            <person name="Quandt C.A."/>
            <person name="Barry K."/>
            <person name="Liu P."/>
            <person name="Grigoriev I."/>
            <person name="Longcore J.E."/>
            <person name="James T.Y."/>
        </authorList>
    </citation>
    <scope>NUCLEOTIDE SEQUENCE</scope>
    <source>
        <strain evidence="3">JEL0318</strain>
    </source>
</reference>
<keyword evidence="2" id="KW-0812">Transmembrane</keyword>
<comment type="caution">
    <text evidence="3">The sequence shown here is derived from an EMBL/GenBank/DDBJ whole genome shotgun (WGS) entry which is preliminary data.</text>
</comment>
<gene>
    <name evidence="3" type="ORF">HK097_009652</name>
</gene>
<dbReference type="AlphaFoldDB" id="A0AAD5S8L9"/>
<keyword evidence="4" id="KW-1185">Reference proteome</keyword>
<evidence type="ECO:0000313" key="4">
    <source>
        <dbReference type="Proteomes" id="UP001212841"/>
    </source>
</evidence>
<accession>A0AAD5S8L9</accession>
<evidence type="ECO:0000256" key="2">
    <source>
        <dbReference type="SAM" id="Phobius"/>
    </source>
</evidence>
<feature type="transmembrane region" description="Helical" evidence="2">
    <location>
        <begin position="336"/>
        <end position="359"/>
    </location>
</feature>
<feature type="transmembrane region" description="Helical" evidence="2">
    <location>
        <begin position="304"/>
        <end position="324"/>
    </location>
</feature>
<keyword evidence="2" id="KW-1133">Transmembrane helix</keyword>
<name>A0AAD5S8L9_9FUNG</name>
<evidence type="ECO:0000313" key="3">
    <source>
        <dbReference type="EMBL" id="KAJ3049334.1"/>
    </source>
</evidence>
<organism evidence="3 4">
    <name type="scientific">Rhizophlyctis rosea</name>
    <dbReference type="NCBI Taxonomy" id="64517"/>
    <lineage>
        <taxon>Eukaryota</taxon>
        <taxon>Fungi</taxon>
        <taxon>Fungi incertae sedis</taxon>
        <taxon>Chytridiomycota</taxon>
        <taxon>Chytridiomycota incertae sedis</taxon>
        <taxon>Chytridiomycetes</taxon>
        <taxon>Rhizophlyctidales</taxon>
        <taxon>Rhizophlyctidaceae</taxon>
        <taxon>Rhizophlyctis</taxon>
    </lineage>
</organism>
<sequence>MPSQQSTESPPVGRTTAHQYSLTLEEDSTRPVPVTPPSGVPKRTSYFLTPPVSTPGSSPPPSPLSVASTEFASASDYGESGPLIDPPWEVVNSENDIQLRRKRSEKKIIDVDAEDEDDMVEVMVNEIARRLPKGVPVTADLLSVGRHVYLHIDGWFVKTDRRGVPLRKREVKADMKILVTPYPPMEPLALLYWSVGRISPNKHKVAKWLTSPWGRVVTNSAIAVLMSLMARPSLKGVTTIEVIISVVAGARMFDLLIKDTLIKLLSEALLTTSLLLFLLTTFQICFMIGASVPFTCLRHTEWHALPILLFTWLVIAPLLHRGWLWVGKKRRRGGGYWGWMLKIVAVYAPVLAWVAFVAWDVWGRAVSGGAAFGECRPLNSTEAGDAGGRAFVKIVDRFML</sequence>
<protein>
    <submittedName>
        <fullName evidence="3">Uncharacterized protein</fullName>
    </submittedName>
</protein>
<proteinExistence type="predicted"/>